<feature type="compositionally biased region" description="Basic and acidic residues" evidence="1">
    <location>
        <begin position="9"/>
        <end position="20"/>
    </location>
</feature>
<gene>
    <name evidence="2" type="ORF">EJ03DRAFT_371708</name>
</gene>
<feature type="region of interest" description="Disordered" evidence="1">
    <location>
        <begin position="1"/>
        <end position="55"/>
    </location>
</feature>
<evidence type="ECO:0000313" key="2">
    <source>
        <dbReference type="EMBL" id="KAF2772793.1"/>
    </source>
</evidence>
<reference evidence="2" key="1">
    <citation type="journal article" date="2020" name="Stud. Mycol.">
        <title>101 Dothideomycetes genomes: a test case for predicting lifestyles and emergence of pathogens.</title>
        <authorList>
            <person name="Haridas S."/>
            <person name="Albert R."/>
            <person name="Binder M."/>
            <person name="Bloem J."/>
            <person name="Labutti K."/>
            <person name="Salamov A."/>
            <person name="Andreopoulos B."/>
            <person name="Baker S."/>
            <person name="Barry K."/>
            <person name="Bills G."/>
            <person name="Bluhm B."/>
            <person name="Cannon C."/>
            <person name="Castanera R."/>
            <person name="Culley D."/>
            <person name="Daum C."/>
            <person name="Ezra D."/>
            <person name="Gonzalez J."/>
            <person name="Henrissat B."/>
            <person name="Kuo A."/>
            <person name="Liang C."/>
            <person name="Lipzen A."/>
            <person name="Lutzoni F."/>
            <person name="Magnuson J."/>
            <person name="Mondo S."/>
            <person name="Nolan M."/>
            <person name="Ohm R."/>
            <person name="Pangilinan J."/>
            <person name="Park H.-J."/>
            <person name="Ramirez L."/>
            <person name="Alfaro M."/>
            <person name="Sun H."/>
            <person name="Tritt A."/>
            <person name="Yoshinaga Y."/>
            <person name="Zwiers L.-H."/>
            <person name="Turgeon B."/>
            <person name="Goodwin S."/>
            <person name="Spatafora J."/>
            <person name="Crous P."/>
            <person name="Grigoriev I."/>
        </authorList>
    </citation>
    <scope>NUCLEOTIDE SEQUENCE</scope>
    <source>
        <strain evidence="2">CBS 116005</strain>
    </source>
</reference>
<proteinExistence type="predicted"/>
<dbReference type="Proteomes" id="UP000799436">
    <property type="component" value="Unassembled WGS sequence"/>
</dbReference>
<keyword evidence="3" id="KW-1185">Reference proteome</keyword>
<feature type="compositionally biased region" description="Basic and acidic residues" evidence="1">
    <location>
        <begin position="30"/>
        <end position="52"/>
    </location>
</feature>
<accession>A0A6G1LIK4</accession>
<evidence type="ECO:0000313" key="3">
    <source>
        <dbReference type="Proteomes" id="UP000799436"/>
    </source>
</evidence>
<evidence type="ECO:0000256" key="1">
    <source>
        <dbReference type="SAM" id="MobiDB-lite"/>
    </source>
</evidence>
<name>A0A6G1LIK4_9PEZI</name>
<protein>
    <submittedName>
        <fullName evidence="2">Uncharacterized protein</fullName>
    </submittedName>
</protein>
<dbReference type="AlphaFoldDB" id="A0A6G1LIK4"/>
<organism evidence="2 3">
    <name type="scientific">Teratosphaeria nubilosa</name>
    <dbReference type="NCBI Taxonomy" id="161662"/>
    <lineage>
        <taxon>Eukaryota</taxon>
        <taxon>Fungi</taxon>
        <taxon>Dikarya</taxon>
        <taxon>Ascomycota</taxon>
        <taxon>Pezizomycotina</taxon>
        <taxon>Dothideomycetes</taxon>
        <taxon>Dothideomycetidae</taxon>
        <taxon>Mycosphaerellales</taxon>
        <taxon>Teratosphaeriaceae</taxon>
        <taxon>Teratosphaeria</taxon>
    </lineage>
</organism>
<sequence length="156" mass="16801">MMECGTIKSDGDGDISRNDTIRVASPSDVAIKRERAKSEVDALSKGDSKSVKQEPNSIITIEEDDEDEVQITGATSKISRRAEVVKAAKRKGVIELTDEEDDAPSSNSAKRPKIGTLDCNVGNHSPTCGRHVCGTSRSPFAVVATIDLWRVETANE</sequence>
<dbReference type="EMBL" id="ML995813">
    <property type="protein sequence ID" value="KAF2772793.1"/>
    <property type="molecule type" value="Genomic_DNA"/>
</dbReference>